<proteinExistence type="predicted"/>
<dbReference type="GO" id="GO:0005737">
    <property type="term" value="C:cytoplasm"/>
    <property type="evidence" value="ECO:0007669"/>
    <property type="project" value="TreeGrafter"/>
</dbReference>
<dbReference type="eggNOG" id="ENOG502SCMR">
    <property type="taxonomic scope" value="Eukaryota"/>
</dbReference>
<name>A0A0W0FKH8_MONRR</name>
<dbReference type="InterPro" id="IPR013726">
    <property type="entry name" value="Mitofissin"/>
</dbReference>
<gene>
    <name evidence="2" type="ORF">WG66_10613</name>
</gene>
<accession>A0A0W0FKH8</accession>
<keyword evidence="1" id="KW-0732">Signal</keyword>
<dbReference type="PANTHER" id="PTHR28075">
    <property type="entry name" value="CHROMOSOME 16, WHOLE GENOME SHOTGUN SEQUENCE"/>
    <property type="match status" value="1"/>
</dbReference>
<feature type="chain" id="PRO_5006901866" description="DUF1748-domain-containing protein" evidence="1">
    <location>
        <begin position="22"/>
        <end position="75"/>
    </location>
</feature>
<dbReference type="EMBL" id="LATX01001882">
    <property type="protein sequence ID" value="KTB36754.1"/>
    <property type="molecule type" value="Genomic_DNA"/>
</dbReference>
<evidence type="ECO:0000313" key="2">
    <source>
        <dbReference type="EMBL" id="KTB36754.1"/>
    </source>
</evidence>
<evidence type="ECO:0000313" key="3">
    <source>
        <dbReference type="Proteomes" id="UP000054988"/>
    </source>
</evidence>
<comment type="caution">
    <text evidence="2">The sequence shown here is derived from an EMBL/GenBank/DDBJ whole genome shotgun (WGS) entry which is preliminary data.</text>
</comment>
<dbReference type="Proteomes" id="UP000054988">
    <property type="component" value="Unassembled WGS sequence"/>
</dbReference>
<evidence type="ECO:0008006" key="4">
    <source>
        <dbReference type="Google" id="ProtNLM"/>
    </source>
</evidence>
<organism evidence="2 3">
    <name type="scientific">Moniliophthora roreri</name>
    <name type="common">Frosty pod rot fungus</name>
    <name type="synonym">Monilia roreri</name>
    <dbReference type="NCBI Taxonomy" id="221103"/>
    <lineage>
        <taxon>Eukaryota</taxon>
        <taxon>Fungi</taxon>
        <taxon>Dikarya</taxon>
        <taxon>Basidiomycota</taxon>
        <taxon>Agaricomycotina</taxon>
        <taxon>Agaricomycetes</taxon>
        <taxon>Agaricomycetidae</taxon>
        <taxon>Agaricales</taxon>
        <taxon>Marasmiineae</taxon>
        <taxon>Marasmiaceae</taxon>
        <taxon>Moniliophthora</taxon>
    </lineage>
</organism>
<protein>
    <recommendedName>
        <fullName evidence="4">DUF1748-domain-containing protein</fullName>
    </recommendedName>
</protein>
<dbReference type="Pfam" id="PF08520">
    <property type="entry name" value="Mitofissin"/>
    <property type="match status" value="1"/>
</dbReference>
<sequence length="75" mass="8011">MALGRLIHYAVDAALLSTVLAGVKRSTGFAPDASQIEQPAMRSAAETFLSVGESIFDMVQGSAVTSKYFKRDRSS</sequence>
<reference evidence="2 3" key="1">
    <citation type="submission" date="2015-12" db="EMBL/GenBank/DDBJ databases">
        <title>Draft genome sequence of Moniliophthora roreri, the causal agent of frosty pod rot of cacao.</title>
        <authorList>
            <person name="Aime M.C."/>
            <person name="Diaz-Valderrama J.R."/>
            <person name="Kijpornyongpan T."/>
            <person name="Phillips-Mora W."/>
        </authorList>
    </citation>
    <scope>NUCLEOTIDE SEQUENCE [LARGE SCALE GENOMIC DNA]</scope>
    <source>
        <strain evidence="2 3">MCA 2952</strain>
    </source>
</reference>
<feature type="signal peptide" evidence="1">
    <location>
        <begin position="1"/>
        <end position="21"/>
    </location>
</feature>
<evidence type="ECO:0000256" key="1">
    <source>
        <dbReference type="SAM" id="SignalP"/>
    </source>
</evidence>
<dbReference type="PANTHER" id="PTHR28075:SF3">
    <property type="entry name" value="DUF1748-DOMAIN-CONTAINING PROTEIN"/>
    <property type="match status" value="1"/>
</dbReference>
<dbReference type="AlphaFoldDB" id="A0A0W0FKH8"/>